<sequence>MAAPGFGFSVGDFVAGAQLLVRVIDTAGDGDDAADDGNIWDESDSSEPDSSGSSDTCYSRDLRATRVSHRHGTARIAEGGSDMSITLKTAQLAFPTKQAYKTAISTIFKFNNDQPFNVSKDKHVLPGSKRAAQMLRRQLERRLATSHHPQWPNS</sequence>
<gene>
    <name evidence="2" type="ORF">PENNAL_c0060G04514</name>
</gene>
<keyword evidence="3" id="KW-1185">Reference proteome</keyword>
<organism evidence="2 3">
    <name type="scientific">Penicillium nalgiovense</name>
    <dbReference type="NCBI Taxonomy" id="60175"/>
    <lineage>
        <taxon>Eukaryota</taxon>
        <taxon>Fungi</taxon>
        <taxon>Dikarya</taxon>
        <taxon>Ascomycota</taxon>
        <taxon>Pezizomycotina</taxon>
        <taxon>Eurotiomycetes</taxon>
        <taxon>Eurotiomycetidae</taxon>
        <taxon>Eurotiales</taxon>
        <taxon>Aspergillaceae</taxon>
        <taxon>Penicillium</taxon>
    </lineage>
</organism>
<evidence type="ECO:0000313" key="2">
    <source>
        <dbReference type="EMBL" id="OQE77530.1"/>
    </source>
</evidence>
<name>A0A1V6XQU8_PENNA</name>
<reference evidence="3" key="1">
    <citation type="journal article" date="2017" name="Nat. Microbiol.">
        <title>Global analysis of biosynthetic gene clusters reveals vast potential of secondary metabolite production in Penicillium species.</title>
        <authorList>
            <person name="Nielsen J.C."/>
            <person name="Grijseels S."/>
            <person name="Prigent S."/>
            <person name="Ji B."/>
            <person name="Dainat J."/>
            <person name="Nielsen K.F."/>
            <person name="Frisvad J.C."/>
            <person name="Workman M."/>
            <person name="Nielsen J."/>
        </authorList>
    </citation>
    <scope>NUCLEOTIDE SEQUENCE [LARGE SCALE GENOMIC DNA]</scope>
    <source>
        <strain evidence="3">IBT 13039</strain>
    </source>
</reference>
<dbReference type="AlphaFoldDB" id="A0A1V6XQU8"/>
<protein>
    <submittedName>
        <fullName evidence="2">Uncharacterized protein</fullName>
    </submittedName>
</protein>
<feature type="compositionally biased region" description="Acidic residues" evidence="1">
    <location>
        <begin position="32"/>
        <end position="47"/>
    </location>
</feature>
<proteinExistence type="predicted"/>
<comment type="caution">
    <text evidence="2">The sequence shown here is derived from an EMBL/GenBank/DDBJ whole genome shotgun (WGS) entry which is preliminary data.</text>
</comment>
<accession>A0A1V6XQU8</accession>
<feature type="region of interest" description="Disordered" evidence="1">
    <location>
        <begin position="32"/>
        <end position="64"/>
    </location>
</feature>
<dbReference type="Proteomes" id="UP000191691">
    <property type="component" value="Unassembled WGS sequence"/>
</dbReference>
<dbReference type="EMBL" id="MOOB01000060">
    <property type="protein sequence ID" value="OQE77530.1"/>
    <property type="molecule type" value="Genomic_DNA"/>
</dbReference>
<evidence type="ECO:0000256" key="1">
    <source>
        <dbReference type="SAM" id="MobiDB-lite"/>
    </source>
</evidence>
<evidence type="ECO:0000313" key="3">
    <source>
        <dbReference type="Proteomes" id="UP000191691"/>
    </source>
</evidence>